<comment type="caution">
    <text evidence="2">The sequence shown here is derived from an EMBL/GenBank/DDBJ whole genome shotgun (WGS) entry which is preliminary data.</text>
</comment>
<keyword evidence="3" id="KW-1185">Reference proteome</keyword>
<evidence type="ECO:0000313" key="2">
    <source>
        <dbReference type="EMBL" id="ODA28804.1"/>
    </source>
</evidence>
<accession>A0A1C3E6E1</accession>
<organism evidence="2 3">
    <name type="scientific">Planctopirus hydrillae</name>
    <dbReference type="NCBI Taxonomy" id="1841610"/>
    <lineage>
        <taxon>Bacteria</taxon>
        <taxon>Pseudomonadati</taxon>
        <taxon>Planctomycetota</taxon>
        <taxon>Planctomycetia</taxon>
        <taxon>Planctomycetales</taxon>
        <taxon>Planctomycetaceae</taxon>
        <taxon>Planctopirus</taxon>
    </lineage>
</organism>
<dbReference type="STRING" id="1841610.A6X21_11200"/>
<evidence type="ECO:0000256" key="1">
    <source>
        <dbReference type="SAM" id="Phobius"/>
    </source>
</evidence>
<keyword evidence="1" id="KW-1133">Transmembrane helix</keyword>
<dbReference type="EMBL" id="LYDR01000151">
    <property type="protein sequence ID" value="ODA28804.1"/>
    <property type="molecule type" value="Genomic_DNA"/>
</dbReference>
<keyword evidence="1" id="KW-0812">Transmembrane</keyword>
<dbReference type="AlphaFoldDB" id="A0A1C3E6E1"/>
<keyword evidence="1" id="KW-0472">Membrane</keyword>
<feature type="transmembrane region" description="Helical" evidence="1">
    <location>
        <begin position="43"/>
        <end position="66"/>
    </location>
</feature>
<name>A0A1C3E6E1_9PLAN</name>
<dbReference type="RefSeq" id="WP_068851106.1">
    <property type="nucleotide sequence ID" value="NZ_LYDR01000151.1"/>
</dbReference>
<protein>
    <submittedName>
        <fullName evidence="2">Uncharacterized protein</fullName>
    </submittedName>
</protein>
<dbReference type="Proteomes" id="UP000094828">
    <property type="component" value="Unassembled WGS sequence"/>
</dbReference>
<gene>
    <name evidence="2" type="ORF">A6X21_11200</name>
</gene>
<feature type="transmembrane region" description="Helical" evidence="1">
    <location>
        <begin position="12"/>
        <end position="31"/>
    </location>
</feature>
<proteinExistence type="predicted"/>
<reference evidence="2 3" key="1">
    <citation type="submission" date="2016-05" db="EMBL/GenBank/DDBJ databases">
        <title>Genomic and physiological characterization of Planctopirus sp. isolated from fresh water lake.</title>
        <authorList>
            <person name="Subhash Y."/>
            <person name="Ramana C."/>
        </authorList>
    </citation>
    <scope>NUCLEOTIDE SEQUENCE [LARGE SCALE GENOMIC DNA]</scope>
    <source>
        <strain evidence="2 3">JC280</strain>
    </source>
</reference>
<dbReference type="PROSITE" id="PS51257">
    <property type="entry name" value="PROKAR_LIPOPROTEIN"/>
    <property type="match status" value="1"/>
</dbReference>
<evidence type="ECO:0000313" key="3">
    <source>
        <dbReference type="Proteomes" id="UP000094828"/>
    </source>
</evidence>
<dbReference type="OrthoDB" id="6105601at2"/>
<sequence length="158" mass="17402">MPSVTRREWLFVGFVAVISPSATGCGTILYPERRGQRSGRFDWGVVALNAVGLLFFFIPGVIAFAVDFSTGAIYLPETASVPAQSSRKPQSPGRRLLSKLFPAKEISRADIEEFLAEQTGREISLIPGQYETEPLESIDDFWTLHDLKQPAGVSIERG</sequence>